<evidence type="ECO:0000313" key="3">
    <source>
        <dbReference type="Proteomes" id="UP000779049"/>
    </source>
</evidence>
<dbReference type="CDD" id="cd00761">
    <property type="entry name" value="Glyco_tranf_GTA_type"/>
    <property type="match status" value="1"/>
</dbReference>
<gene>
    <name evidence="2" type="ORF">FLB61_09590</name>
</gene>
<dbReference type="Pfam" id="PF00535">
    <property type="entry name" value="Glycos_transf_2"/>
    <property type="match status" value="1"/>
</dbReference>
<name>A0ABS7L9A7_9FIRM</name>
<dbReference type="RefSeq" id="WP_221919996.1">
    <property type="nucleotide sequence ID" value="NZ_CP173660.1"/>
</dbReference>
<evidence type="ECO:0000313" key="2">
    <source>
        <dbReference type="EMBL" id="MBY0759332.1"/>
    </source>
</evidence>
<sequence>MKVTVFTPTYNRAYILERLYNSLKRQTLYDFEWLVLDDGSTDSTSRLFEKWKKEKLPFNIVYYKKDNGGKCRAINWGLQYARGELFLVVDSDDYLSEDAIEKIAEWSNTIKEKEQFCGFAGNWSYGGRESENPLFDVKYKDCTFLDRYPRKENDFFFIGHDRAWIFYTEVHRKYLYPVFPDEKFMTEAVVWNRMAKDGLKIRCFNDVIYYCEHQEDGLTNSSRSNFLNNPKGYGLWLSERSKILKESYRQRLRMYYSFACDLEGKTCKDIATFINTSYFLILLCRFIHNVLKKMK</sequence>
<dbReference type="SUPFAM" id="SSF53448">
    <property type="entry name" value="Nucleotide-diphospho-sugar transferases"/>
    <property type="match status" value="1"/>
</dbReference>
<comment type="caution">
    <text evidence="2">The sequence shown here is derived from an EMBL/GenBank/DDBJ whole genome shotgun (WGS) entry which is preliminary data.</text>
</comment>
<dbReference type="InterPro" id="IPR029044">
    <property type="entry name" value="Nucleotide-diphossugar_trans"/>
</dbReference>
<accession>A0ABS7L9A7</accession>
<evidence type="ECO:0000259" key="1">
    <source>
        <dbReference type="Pfam" id="PF00535"/>
    </source>
</evidence>
<protein>
    <submittedName>
        <fullName evidence="2">Glycosyltransferase family 2 protein</fullName>
    </submittedName>
</protein>
<dbReference type="EMBL" id="VIRV01000014">
    <property type="protein sequence ID" value="MBY0759332.1"/>
    <property type="molecule type" value="Genomic_DNA"/>
</dbReference>
<feature type="domain" description="Glycosyltransferase 2-like" evidence="1">
    <location>
        <begin position="4"/>
        <end position="109"/>
    </location>
</feature>
<dbReference type="InterPro" id="IPR001173">
    <property type="entry name" value="Glyco_trans_2-like"/>
</dbReference>
<dbReference type="Proteomes" id="UP000779049">
    <property type="component" value="Unassembled WGS sequence"/>
</dbReference>
<dbReference type="PANTHER" id="PTHR22916:SF3">
    <property type="entry name" value="UDP-GLCNAC:BETAGAL BETA-1,3-N-ACETYLGLUCOSAMINYLTRANSFERASE-LIKE PROTEIN 1"/>
    <property type="match status" value="1"/>
</dbReference>
<proteinExistence type="predicted"/>
<organism evidence="2 3">
    <name type="scientific">Sellimonas caecigallum</name>
    <dbReference type="NCBI Taxonomy" id="2592333"/>
    <lineage>
        <taxon>Bacteria</taxon>
        <taxon>Bacillati</taxon>
        <taxon>Bacillota</taxon>
        <taxon>Clostridia</taxon>
        <taxon>Lachnospirales</taxon>
        <taxon>Lachnospiraceae</taxon>
        <taxon>Sellimonas</taxon>
    </lineage>
</organism>
<dbReference type="Gene3D" id="3.90.550.10">
    <property type="entry name" value="Spore Coat Polysaccharide Biosynthesis Protein SpsA, Chain A"/>
    <property type="match status" value="1"/>
</dbReference>
<keyword evidence="3" id="KW-1185">Reference proteome</keyword>
<dbReference type="PANTHER" id="PTHR22916">
    <property type="entry name" value="GLYCOSYLTRANSFERASE"/>
    <property type="match status" value="1"/>
</dbReference>
<reference evidence="2 3" key="1">
    <citation type="journal article" date="2020" name="New Microbes New Infect">
        <title>Sellimonas caecigallum sp. nov., description and genome sequence of a new member of the Sellimonas genus isolated from the cecum of feral chicken.</title>
        <authorList>
            <person name="Wongkuna S."/>
            <person name="Ghimire S."/>
            <person name="Antony L."/>
            <person name="Chankhamhaengdecha S."/>
            <person name="Janvilisri T."/>
            <person name="Scaria J."/>
        </authorList>
    </citation>
    <scope>NUCLEOTIDE SEQUENCE [LARGE SCALE GENOMIC DNA]</scope>
    <source>
        <strain evidence="2 3">SW451</strain>
    </source>
</reference>